<evidence type="ECO:0000313" key="1">
    <source>
        <dbReference type="EMBL" id="GAA4338958.1"/>
    </source>
</evidence>
<comment type="caution">
    <text evidence="1">The sequence shown here is derived from an EMBL/GenBank/DDBJ whole genome shotgun (WGS) entry which is preliminary data.</text>
</comment>
<name>A0ABP8HG88_9BACT</name>
<evidence type="ECO:0000313" key="2">
    <source>
        <dbReference type="Proteomes" id="UP001501725"/>
    </source>
</evidence>
<dbReference type="Proteomes" id="UP001501725">
    <property type="component" value="Unassembled WGS sequence"/>
</dbReference>
<keyword evidence="2" id="KW-1185">Reference proteome</keyword>
<gene>
    <name evidence="1" type="ORF">GCM10023184_35760</name>
</gene>
<dbReference type="RefSeq" id="WP_345257184.1">
    <property type="nucleotide sequence ID" value="NZ_BAABGY010000011.1"/>
</dbReference>
<organism evidence="1 2">
    <name type="scientific">Flaviaesturariibacter amylovorans</name>
    <dbReference type="NCBI Taxonomy" id="1084520"/>
    <lineage>
        <taxon>Bacteria</taxon>
        <taxon>Pseudomonadati</taxon>
        <taxon>Bacteroidota</taxon>
        <taxon>Chitinophagia</taxon>
        <taxon>Chitinophagales</taxon>
        <taxon>Chitinophagaceae</taxon>
        <taxon>Flaviaestuariibacter</taxon>
    </lineage>
</organism>
<proteinExistence type="predicted"/>
<reference evidence="2" key="1">
    <citation type="journal article" date="2019" name="Int. J. Syst. Evol. Microbiol.">
        <title>The Global Catalogue of Microorganisms (GCM) 10K type strain sequencing project: providing services to taxonomists for standard genome sequencing and annotation.</title>
        <authorList>
            <consortium name="The Broad Institute Genomics Platform"/>
            <consortium name="The Broad Institute Genome Sequencing Center for Infectious Disease"/>
            <person name="Wu L."/>
            <person name="Ma J."/>
        </authorList>
    </citation>
    <scope>NUCLEOTIDE SEQUENCE [LARGE SCALE GENOMIC DNA]</scope>
    <source>
        <strain evidence="2">JCM 17919</strain>
    </source>
</reference>
<dbReference type="EMBL" id="BAABGY010000011">
    <property type="protein sequence ID" value="GAA4338958.1"/>
    <property type="molecule type" value="Genomic_DNA"/>
</dbReference>
<accession>A0ABP8HG88</accession>
<protein>
    <submittedName>
        <fullName evidence="1">Uncharacterized protein</fullName>
    </submittedName>
</protein>
<sequence length="83" mass="9590">MNIHFSCIIKAGNRQREFNLRLLPAGEDTRYEVDVPDDRGQRIYFHMQRSPEGQWRASAPGLPEWVQQAEPGLDTAIREHQGT</sequence>